<dbReference type="GO" id="GO:0009051">
    <property type="term" value="P:pentose-phosphate shunt, oxidative branch"/>
    <property type="evidence" value="ECO:0007669"/>
    <property type="project" value="TreeGrafter"/>
</dbReference>
<dbReference type="InterPro" id="IPR036291">
    <property type="entry name" value="NAD(P)-bd_dom_sf"/>
</dbReference>
<evidence type="ECO:0000259" key="6">
    <source>
        <dbReference type="Pfam" id="PF00479"/>
    </source>
</evidence>
<dbReference type="GO" id="GO:0050661">
    <property type="term" value="F:NADP binding"/>
    <property type="evidence" value="ECO:0007669"/>
    <property type="project" value="InterPro"/>
</dbReference>
<dbReference type="OrthoDB" id="9802739at2"/>
<dbReference type="Proteomes" id="UP000199086">
    <property type="component" value="Unassembled WGS sequence"/>
</dbReference>
<evidence type="ECO:0000313" key="8">
    <source>
        <dbReference type="EMBL" id="SDC07668.1"/>
    </source>
</evidence>
<dbReference type="AlphaFoldDB" id="A0A1G6IME1"/>
<evidence type="ECO:0000256" key="5">
    <source>
        <dbReference type="ARBA" id="ARBA00023277"/>
    </source>
</evidence>
<comment type="pathway">
    <text evidence="1">Carbohydrate degradation; pentose phosphate pathway; D-ribulose 5-phosphate from D-glucose 6-phosphate (oxidative stage): step 1/3.</text>
</comment>
<dbReference type="STRING" id="1577474.GA0111570_1193"/>
<keyword evidence="4" id="KW-0560">Oxidoreductase</keyword>
<dbReference type="SUPFAM" id="SSF55347">
    <property type="entry name" value="Glyceraldehyde-3-phosphate dehydrogenase-like, C-terminal domain"/>
    <property type="match status" value="1"/>
</dbReference>
<dbReference type="EMBL" id="FMYF01000019">
    <property type="protein sequence ID" value="SDC07668.1"/>
    <property type="molecule type" value="Genomic_DNA"/>
</dbReference>
<dbReference type="Pfam" id="PF00479">
    <property type="entry name" value="G6PD_N"/>
    <property type="match status" value="1"/>
</dbReference>
<evidence type="ECO:0000256" key="2">
    <source>
        <dbReference type="ARBA" id="ARBA00022526"/>
    </source>
</evidence>
<feature type="domain" description="Glucose-6-phosphate dehydrogenase C-terminal" evidence="7">
    <location>
        <begin position="180"/>
        <end position="456"/>
    </location>
</feature>
<dbReference type="Gene3D" id="3.30.360.10">
    <property type="entry name" value="Dihydrodipicolinate Reductase, domain 2"/>
    <property type="match status" value="1"/>
</dbReference>
<evidence type="ECO:0000256" key="4">
    <source>
        <dbReference type="ARBA" id="ARBA00023002"/>
    </source>
</evidence>
<dbReference type="InterPro" id="IPR001282">
    <property type="entry name" value="G6P_DH"/>
</dbReference>
<organism evidence="8 9">
    <name type="scientific">Raineyella antarctica</name>
    <dbReference type="NCBI Taxonomy" id="1577474"/>
    <lineage>
        <taxon>Bacteria</taxon>
        <taxon>Bacillati</taxon>
        <taxon>Actinomycetota</taxon>
        <taxon>Actinomycetes</taxon>
        <taxon>Propionibacteriales</taxon>
        <taxon>Propionibacteriaceae</taxon>
        <taxon>Raineyella</taxon>
    </lineage>
</organism>
<reference evidence="8 9" key="1">
    <citation type="submission" date="2016-06" db="EMBL/GenBank/DDBJ databases">
        <authorList>
            <person name="Olsen C.W."/>
            <person name="Carey S."/>
            <person name="Hinshaw L."/>
            <person name="Karasin A.I."/>
        </authorList>
    </citation>
    <scope>NUCLEOTIDE SEQUENCE [LARGE SCALE GENOMIC DNA]</scope>
    <source>
        <strain evidence="8 9">LZ-22</strain>
    </source>
</reference>
<evidence type="ECO:0000256" key="1">
    <source>
        <dbReference type="ARBA" id="ARBA00004937"/>
    </source>
</evidence>
<evidence type="ECO:0000313" key="9">
    <source>
        <dbReference type="Proteomes" id="UP000199086"/>
    </source>
</evidence>
<gene>
    <name evidence="8" type="ORF">GA0111570_1193</name>
</gene>
<dbReference type="GO" id="GO:0005829">
    <property type="term" value="C:cytosol"/>
    <property type="evidence" value="ECO:0007669"/>
    <property type="project" value="TreeGrafter"/>
</dbReference>
<keyword evidence="5" id="KW-0119">Carbohydrate metabolism</keyword>
<evidence type="ECO:0000256" key="3">
    <source>
        <dbReference type="ARBA" id="ARBA00022857"/>
    </source>
</evidence>
<dbReference type="GO" id="GO:0006006">
    <property type="term" value="P:glucose metabolic process"/>
    <property type="evidence" value="ECO:0007669"/>
    <property type="project" value="UniProtKB-KW"/>
</dbReference>
<dbReference type="NCBIfam" id="NF009492">
    <property type="entry name" value="PRK12853.1-3"/>
    <property type="match status" value="1"/>
</dbReference>
<protein>
    <submittedName>
        <fullName evidence="8">Glucose-6-phosphate 1-dehydrogenase</fullName>
    </submittedName>
</protein>
<sequence length="464" mass="50356">MADASSPVTLVILGASGDLTQRLLLPGLGTLLKAEPDLNLTLIGASNLDWPQEKWAELVTSALPGGGCPDARVRQQLGATHYVQLDVTDATQMGEFLAGLSGQVVLYFALPPAVTMKACEALAHVDLPAGLRLAIEKPFGTDLASAQHFNALLAKLVHEDQIFRVDHFLGKATVLNLLGLRFANRILEPVWNSTNIERVELISDEVLALEGRAGYYDHAGAMKDMIQSHLLLVMAMFAMEEPARLDALELRDLMVHTLRSTHLWQDDPVASSRRARYTAGTLAGRQIPSYVDEPGVDPERQTETLAEVTVEIRNSRWSGVPFRLRSGKALGDGVRGMTVVFRPVEHQPEGFTNQAARDVLTIGMSPETLALTLATNAEGSRWDLEQTSLAAKLGDSPIRPYGQILDGIIHGDPMLAVRGDVAEECWRILTPVVEAWADGRVPLDEYRAGSSGPKAWSAPQGSDS</sequence>
<dbReference type="PIRSF" id="PIRSF000110">
    <property type="entry name" value="G6PD"/>
    <property type="match status" value="1"/>
</dbReference>
<name>A0A1G6IME1_9ACTN</name>
<keyword evidence="2" id="KW-0313">Glucose metabolism</keyword>
<dbReference type="PRINTS" id="PR00079">
    <property type="entry name" value="G6PDHDRGNASE"/>
</dbReference>
<keyword evidence="3" id="KW-0521">NADP</keyword>
<dbReference type="InterPro" id="IPR022674">
    <property type="entry name" value="G6P_DH_NAD-bd"/>
</dbReference>
<keyword evidence="9" id="KW-1185">Reference proteome</keyword>
<evidence type="ECO:0000259" key="7">
    <source>
        <dbReference type="Pfam" id="PF02781"/>
    </source>
</evidence>
<dbReference type="SUPFAM" id="SSF51735">
    <property type="entry name" value="NAD(P)-binding Rossmann-fold domains"/>
    <property type="match status" value="1"/>
</dbReference>
<dbReference type="PANTHER" id="PTHR23429">
    <property type="entry name" value="GLUCOSE-6-PHOSPHATE 1-DEHYDROGENASE G6PD"/>
    <property type="match status" value="1"/>
</dbReference>
<feature type="domain" description="Glucose-6-phosphate dehydrogenase NAD-binding" evidence="6">
    <location>
        <begin position="11"/>
        <end position="176"/>
    </location>
</feature>
<proteinExistence type="predicted"/>
<dbReference type="Pfam" id="PF02781">
    <property type="entry name" value="G6PD_C"/>
    <property type="match status" value="1"/>
</dbReference>
<dbReference type="PANTHER" id="PTHR23429:SF0">
    <property type="entry name" value="GLUCOSE-6-PHOSPHATE 1-DEHYDROGENASE"/>
    <property type="match status" value="1"/>
</dbReference>
<dbReference type="Gene3D" id="3.40.50.720">
    <property type="entry name" value="NAD(P)-binding Rossmann-like Domain"/>
    <property type="match status" value="1"/>
</dbReference>
<dbReference type="GO" id="GO:0004345">
    <property type="term" value="F:glucose-6-phosphate dehydrogenase activity"/>
    <property type="evidence" value="ECO:0007669"/>
    <property type="project" value="InterPro"/>
</dbReference>
<dbReference type="RefSeq" id="WP_092613829.1">
    <property type="nucleotide sequence ID" value="NZ_FMYF01000019.1"/>
</dbReference>
<dbReference type="InterPro" id="IPR022675">
    <property type="entry name" value="G6P_DH_C"/>
</dbReference>
<accession>A0A1G6IME1</accession>